<dbReference type="Proteomes" id="UP000199708">
    <property type="component" value="Unassembled WGS sequence"/>
</dbReference>
<evidence type="ECO:0000313" key="2">
    <source>
        <dbReference type="EMBL" id="SDG33067.1"/>
    </source>
</evidence>
<feature type="signal peptide" evidence="1">
    <location>
        <begin position="1"/>
        <end position="23"/>
    </location>
</feature>
<organism evidence="2 3">
    <name type="scientific">Facklamia miroungae</name>
    <dbReference type="NCBI Taxonomy" id="120956"/>
    <lineage>
        <taxon>Bacteria</taxon>
        <taxon>Bacillati</taxon>
        <taxon>Bacillota</taxon>
        <taxon>Bacilli</taxon>
        <taxon>Lactobacillales</taxon>
        <taxon>Aerococcaceae</taxon>
        <taxon>Facklamia</taxon>
    </lineage>
</organism>
<proteinExistence type="predicted"/>
<keyword evidence="1" id="KW-0732">Signal</keyword>
<dbReference type="OrthoDB" id="2194754at2"/>
<dbReference type="RefSeq" id="WP_143406559.1">
    <property type="nucleotide sequence ID" value="NZ_FNCK01000005.1"/>
</dbReference>
<reference evidence="2 3" key="1">
    <citation type="submission" date="2016-10" db="EMBL/GenBank/DDBJ databases">
        <authorList>
            <person name="de Groot N.N."/>
        </authorList>
    </citation>
    <scope>NUCLEOTIDE SEQUENCE [LARGE SCALE GENOMIC DNA]</scope>
    <source>
        <strain evidence="2 3">ATCC BAA-466</strain>
    </source>
</reference>
<keyword evidence="3" id="KW-1185">Reference proteome</keyword>
<dbReference type="AlphaFoldDB" id="A0A1G7TCG0"/>
<sequence>MKKAISSLLVSTLVLALAVSSLSGDKILAEEDTTTTIEVENKAEEIDSFVGVWRNDKDDKISLTPQNLVIDGEVHEIKQIAVNESEEEKVASFDFENFDSQEMTYHSAEDKLNFLSSDYQREMNPNIVNYVKDQLSTLEPVNLEQLLEVDENYLMAAYYQAQVDFDEEKDQIHAIYLALSQDYAELELLTEEDYE</sequence>
<evidence type="ECO:0000313" key="3">
    <source>
        <dbReference type="Proteomes" id="UP000199708"/>
    </source>
</evidence>
<evidence type="ECO:0000256" key="1">
    <source>
        <dbReference type="SAM" id="SignalP"/>
    </source>
</evidence>
<protein>
    <submittedName>
        <fullName evidence="2">Uncharacterized protein</fullName>
    </submittedName>
</protein>
<name>A0A1G7TCG0_9LACT</name>
<gene>
    <name evidence="2" type="ORF">SAMN05421791_10598</name>
</gene>
<feature type="chain" id="PRO_5038970267" evidence="1">
    <location>
        <begin position="24"/>
        <end position="195"/>
    </location>
</feature>
<accession>A0A1G7TCG0</accession>
<dbReference type="EMBL" id="FNCK01000005">
    <property type="protein sequence ID" value="SDG33067.1"/>
    <property type="molecule type" value="Genomic_DNA"/>
</dbReference>
<feature type="non-terminal residue" evidence="2">
    <location>
        <position position="195"/>
    </location>
</feature>